<name>A0A8T0UH35_PANVG</name>
<reference evidence="1" key="1">
    <citation type="submission" date="2020-05" db="EMBL/GenBank/DDBJ databases">
        <title>WGS assembly of Panicum virgatum.</title>
        <authorList>
            <person name="Lovell J.T."/>
            <person name="Jenkins J."/>
            <person name="Shu S."/>
            <person name="Juenger T.E."/>
            <person name="Schmutz J."/>
        </authorList>
    </citation>
    <scope>NUCLEOTIDE SEQUENCE</scope>
    <source>
        <strain evidence="1">AP13</strain>
    </source>
</reference>
<proteinExistence type="predicted"/>
<gene>
    <name evidence="1" type="ORF">PVAP13_3NG159603</name>
</gene>
<keyword evidence="2" id="KW-1185">Reference proteome</keyword>
<comment type="caution">
    <text evidence="1">The sequence shown here is derived from an EMBL/GenBank/DDBJ whole genome shotgun (WGS) entry which is preliminary data.</text>
</comment>
<dbReference type="EMBL" id="CM029042">
    <property type="protein sequence ID" value="KAG2620213.1"/>
    <property type="molecule type" value="Genomic_DNA"/>
</dbReference>
<evidence type="ECO:0000313" key="1">
    <source>
        <dbReference type="EMBL" id="KAG2620213.1"/>
    </source>
</evidence>
<sequence length="40" mass="4274">MSGTNFEDLFASLTWPCTLPPGWSVEWDGPSAGANHPPAE</sequence>
<accession>A0A8T0UH35</accession>
<protein>
    <submittedName>
        <fullName evidence="1">Uncharacterized protein</fullName>
    </submittedName>
</protein>
<dbReference type="Proteomes" id="UP000823388">
    <property type="component" value="Chromosome 3N"/>
</dbReference>
<dbReference type="AlphaFoldDB" id="A0A8T0UH35"/>
<evidence type="ECO:0000313" key="2">
    <source>
        <dbReference type="Proteomes" id="UP000823388"/>
    </source>
</evidence>
<organism evidence="1 2">
    <name type="scientific">Panicum virgatum</name>
    <name type="common">Blackwell switchgrass</name>
    <dbReference type="NCBI Taxonomy" id="38727"/>
    <lineage>
        <taxon>Eukaryota</taxon>
        <taxon>Viridiplantae</taxon>
        <taxon>Streptophyta</taxon>
        <taxon>Embryophyta</taxon>
        <taxon>Tracheophyta</taxon>
        <taxon>Spermatophyta</taxon>
        <taxon>Magnoliopsida</taxon>
        <taxon>Liliopsida</taxon>
        <taxon>Poales</taxon>
        <taxon>Poaceae</taxon>
        <taxon>PACMAD clade</taxon>
        <taxon>Panicoideae</taxon>
        <taxon>Panicodae</taxon>
        <taxon>Paniceae</taxon>
        <taxon>Panicinae</taxon>
        <taxon>Panicum</taxon>
        <taxon>Panicum sect. Hiantes</taxon>
    </lineage>
</organism>